<dbReference type="Proteomes" id="UP001153387">
    <property type="component" value="Unassembled WGS sequence"/>
</dbReference>
<name>A0A9X4QM70_9BACL</name>
<reference evidence="3 4" key="1">
    <citation type="submission" date="2022-10" db="EMBL/GenBank/DDBJ databases">
        <title>Comparative genomic analysis of Cohnella hashimotonis sp. nov., isolated from the International Space Station.</title>
        <authorList>
            <person name="Simpson A."/>
            <person name="Venkateswaran K."/>
        </authorList>
    </citation>
    <scope>NUCLEOTIDE SEQUENCE [LARGE SCALE GENOMIC DNA]</scope>
    <source>
        <strain evidence="3 4">DSM 18997</strain>
    </source>
</reference>
<evidence type="ECO:0000313" key="3">
    <source>
        <dbReference type="EMBL" id="MDG0790852.1"/>
    </source>
</evidence>
<feature type="compositionally biased region" description="Basic residues" evidence="1">
    <location>
        <begin position="594"/>
        <end position="603"/>
    </location>
</feature>
<feature type="signal peptide" evidence="2">
    <location>
        <begin position="1"/>
        <end position="26"/>
    </location>
</feature>
<accession>A0A9X4QM70</accession>
<sequence>MKHSNKALAVTMAGSLLAGYAPSAHAATKTVDFANFPVNFAHLNWQTVTSHTATTGFTYTLGNGNGQRTNQHGVSWPDSAYYDTVLGSGGYAAVNSWPMESLVLYATEKNGNWLANGWNYTQDMAEGASAVDDSARAAIALADDYLLNGNLTSYQSARDLLTFTAYMTTLSGKVYNFAWLDAPALFGWDPVQQGVDKHFMYRSEFVKRTQYPSALPNGDWMDAASDPSHILKNDSNQPVAAPPFISHPKYSIYMDDLRDPTGADIAPVYDGPLYTTASGGVTGYKTGIKKTWTTSTHEIGLDDARNLWAMVKGLHMLQKLKYTNGSLTADQLYFAKFLENHIQRMMNNVLAYNLTGFDSKMASTLLIAFTDYYRLLYGTTDYGTYTPVLPANGNTTATNDDRPSQSTLYAQIDVLLNSITAKQLHTTDWRNGIFVDDATAGNWYAWGELQIYALSNVYAMKRSIGQTPAQLNGLLDIITYSADNFYGLEAYHYIDGVNNFSRTKERITQINGWNAQFHTNSAQFAYQNSSLVVGLKALAEAYYLSGRADAAAKRTQYLEYAKRVATWFIGNNNALAEMYDGAPGTGTYKGQGGRVRRHHRQRRRADGQPRSRRRIVRGRPLGDDPYQKRPSRSMASLQASRSIIKRRVDIAILARAIKACRTK</sequence>
<protein>
    <submittedName>
        <fullName evidence="3">Uncharacterized protein</fullName>
    </submittedName>
</protein>
<evidence type="ECO:0000313" key="4">
    <source>
        <dbReference type="Proteomes" id="UP001153387"/>
    </source>
</evidence>
<dbReference type="RefSeq" id="WP_277564642.1">
    <property type="nucleotide sequence ID" value="NZ_JAPDHZ010000002.1"/>
</dbReference>
<feature type="chain" id="PRO_5040742282" evidence="2">
    <location>
        <begin position="27"/>
        <end position="663"/>
    </location>
</feature>
<dbReference type="AlphaFoldDB" id="A0A9X4QM70"/>
<keyword evidence="2" id="KW-0732">Signal</keyword>
<comment type="caution">
    <text evidence="3">The sequence shown here is derived from an EMBL/GenBank/DDBJ whole genome shotgun (WGS) entry which is preliminary data.</text>
</comment>
<dbReference type="EMBL" id="JAPDHZ010000002">
    <property type="protein sequence ID" value="MDG0790852.1"/>
    <property type="molecule type" value="Genomic_DNA"/>
</dbReference>
<keyword evidence="4" id="KW-1185">Reference proteome</keyword>
<evidence type="ECO:0000256" key="1">
    <source>
        <dbReference type="SAM" id="MobiDB-lite"/>
    </source>
</evidence>
<proteinExistence type="predicted"/>
<organism evidence="3 4">
    <name type="scientific">Cohnella ginsengisoli</name>
    <dbReference type="NCBI Taxonomy" id="425004"/>
    <lineage>
        <taxon>Bacteria</taxon>
        <taxon>Bacillati</taxon>
        <taxon>Bacillota</taxon>
        <taxon>Bacilli</taxon>
        <taxon>Bacillales</taxon>
        <taxon>Paenibacillaceae</taxon>
        <taxon>Cohnella</taxon>
    </lineage>
</organism>
<feature type="region of interest" description="Disordered" evidence="1">
    <location>
        <begin position="586"/>
        <end position="639"/>
    </location>
</feature>
<gene>
    <name evidence="3" type="ORF">OMP38_08230</name>
</gene>
<evidence type="ECO:0000256" key="2">
    <source>
        <dbReference type="SAM" id="SignalP"/>
    </source>
</evidence>